<reference evidence="2 3" key="1">
    <citation type="submission" date="2018-05" db="EMBL/GenBank/DDBJ databases">
        <title>Reference genomes for bee gut microbiota database.</title>
        <authorList>
            <person name="Ellegaard K.M."/>
        </authorList>
    </citation>
    <scope>NUCLEOTIDE SEQUENCE [LARGE SCALE GENOMIC DNA]</scope>
    <source>
        <strain evidence="2 3">ESL0172</strain>
    </source>
</reference>
<organism evidence="2 3">
    <name type="scientific">Gilliamella apis</name>
    <dbReference type="NCBI Taxonomy" id="1970738"/>
    <lineage>
        <taxon>Bacteria</taxon>
        <taxon>Pseudomonadati</taxon>
        <taxon>Pseudomonadota</taxon>
        <taxon>Gammaproteobacteria</taxon>
        <taxon>Orbales</taxon>
        <taxon>Orbaceae</taxon>
        <taxon>Gilliamella</taxon>
    </lineage>
</organism>
<keyword evidence="1" id="KW-0812">Transmembrane</keyword>
<proteinExistence type="predicted"/>
<evidence type="ECO:0000256" key="1">
    <source>
        <dbReference type="SAM" id="Phobius"/>
    </source>
</evidence>
<keyword evidence="3" id="KW-1185">Reference proteome</keyword>
<name>A0A2V4DNV8_9GAMM</name>
<evidence type="ECO:0000313" key="3">
    <source>
        <dbReference type="Proteomes" id="UP000247673"/>
    </source>
</evidence>
<dbReference type="EMBL" id="QGLO01000004">
    <property type="protein sequence ID" value="PXY91810.1"/>
    <property type="molecule type" value="Genomic_DNA"/>
</dbReference>
<protein>
    <submittedName>
        <fullName evidence="2">Uncharacterized protein</fullName>
    </submittedName>
</protein>
<dbReference type="AlphaFoldDB" id="A0A2V4DNV8"/>
<evidence type="ECO:0000313" key="2">
    <source>
        <dbReference type="EMBL" id="PXY91810.1"/>
    </source>
</evidence>
<accession>A0A2V4DNV8</accession>
<sequence>MTYLYATRKLATNFGIKSARYTTRFHIRYYSLFHLLNQYSKRLLLTQRLYDFSRLIFIVNIILATNAYGLNVINITTSNAIQGHEPYFTIDNGASKLDKFDDFFWITLSDGTTIQASQDTSSFNNPIELPLDMETFASIKTFVPLSSAGDASYPKLDMAELLKTPYSYFGDDDGDGYDTTGEITATATGNLSLKWESPYPGQSTFYDITPIVQQNINALMNNCNGPYKLTITASDTTLITPYGDPQQNTIPSSSHSYYIKPNKLLATTCYAQPSLVYHNQILPSGGYDVSGTLWDEGFSSNDGGITRIPGRGYKVISASNSGDYDGANQIIKNNFPSTGSHGLYFYLIFGGVDPQTVLNANGQTVNAEEGGNVTLSLSAGSTEKWEYFGGSFGIIEPALKVKLNGPRYNSNDKLFRPSTFKIYLDRAKTKLLYEFRLMRWYIPQPVVNYAKSTSSLSEVIAAQNKAKEYCSNFGFGYRLAEVNDYVNTLTPKNGWNIGIPNRNGTWYSRQLSYRDNGQWIGGINSEWGCMVNDWNATTQYSLQCSGYSGSDWDSYYYLTASQASNATVSANNGKPIINHLNFGIPLVYDFNQYGDIYRIACVTP</sequence>
<comment type="caution">
    <text evidence="2">The sequence shown here is derived from an EMBL/GenBank/DDBJ whole genome shotgun (WGS) entry which is preliminary data.</text>
</comment>
<feature type="transmembrane region" description="Helical" evidence="1">
    <location>
        <begin position="52"/>
        <end position="70"/>
    </location>
</feature>
<keyword evidence="1" id="KW-0472">Membrane</keyword>
<dbReference type="Proteomes" id="UP000247673">
    <property type="component" value="Unassembled WGS sequence"/>
</dbReference>
<keyword evidence="1" id="KW-1133">Transmembrane helix</keyword>
<gene>
    <name evidence="2" type="ORF">DKK78_05715</name>
</gene>